<keyword evidence="1" id="KW-0547">Nucleotide-binding</keyword>
<feature type="binding site" evidence="1">
    <location>
        <position position="100"/>
    </location>
    <ligand>
        <name>ATP</name>
        <dbReference type="ChEBI" id="CHEBI:30616"/>
    </ligand>
</feature>
<keyword evidence="1" id="KW-0067">ATP-binding</keyword>
<dbReference type="Proteomes" id="UP000780801">
    <property type="component" value="Unassembled WGS sequence"/>
</dbReference>
<name>A0A9P6FJF8_9FUNG</name>
<dbReference type="PROSITE" id="PS00107">
    <property type="entry name" value="PROTEIN_KINASE_ATP"/>
    <property type="match status" value="1"/>
</dbReference>
<keyword evidence="2" id="KW-0418">Kinase</keyword>
<dbReference type="OrthoDB" id="10252354at2759"/>
<keyword evidence="3" id="KW-1185">Reference proteome</keyword>
<protein>
    <submittedName>
        <fullName evidence="2">MAP kinase kinase (MEK)</fullName>
    </submittedName>
</protein>
<comment type="caution">
    <text evidence="2">The sequence shown here is derived from an EMBL/GenBank/DDBJ whole genome shotgun (WGS) entry which is preliminary data.</text>
</comment>
<dbReference type="InterPro" id="IPR017441">
    <property type="entry name" value="Protein_kinase_ATP_BS"/>
</dbReference>
<sequence length="100" mass="10736">MIRRKRNFKNLALDEAATESVPLGGSAHQHLVPIARGQPAPTSAAPGVRNESMPTLELGVEFKLDLRSEDLQTLEELGAGNGGTVSRVIHLPTKAIMARK</sequence>
<evidence type="ECO:0000313" key="3">
    <source>
        <dbReference type="Proteomes" id="UP000780801"/>
    </source>
</evidence>
<dbReference type="AlphaFoldDB" id="A0A9P6FJF8"/>
<reference evidence="2" key="1">
    <citation type="journal article" date="2020" name="Fungal Divers.">
        <title>Resolving the Mortierellaceae phylogeny through synthesis of multi-gene phylogenetics and phylogenomics.</title>
        <authorList>
            <person name="Vandepol N."/>
            <person name="Liber J."/>
            <person name="Desiro A."/>
            <person name="Na H."/>
            <person name="Kennedy M."/>
            <person name="Barry K."/>
            <person name="Grigoriev I.V."/>
            <person name="Miller A.N."/>
            <person name="O'Donnell K."/>
            <person name="Stajich J.E."/>
            <person name="Bonito G."/>
        </authorList>
    </citation>
    <scope>NUCLEOTIDE SEQUENCE</scope>
    <source>
        <strain evidence="2">KOD1015</strain>
    </source>
</reference>
<proteinExistence type="predicted"/>
<keyword evidence="2" id="KW-0808">Transferase</keyword>
<accession>A0A9P6FJF8</accession>
<gene>
    <name evidence="2" type="primary">STE7_3</name>
    <name evidence="2" type="ORF">BGW38_009356</name>
</gene>
<evidence type="ECO:0000313" key="2">
    <source>
        <dbReference type="EMBL" id="KAF9553832.1"/>
    </source>
</evidence>
<dbReference type="EMBL" id="JAABOA010006845">
    <property type="protein sequence ID" value="KAF9553832.1"/>
    <property type="molecule type" value="Genomic_DNA"/>
</dbReference>
<dbReference type="GO" id="GO:0005524">
    <property type="term" value="F:ATP binding"/>
    <property type="evidence" value="ECO:0007669"/>
    <property type="project" value="UniProtKB-UniRule"/>
</dbReference>
<organism evidence="2 3">
    <name type="scientific">Lunasporangiospora selenospora</name>
    <dbReference type="NCBI Taxonomy" id="979761"/>
    <lineage>
        <taxon>Eukaryota</taxon>
        <taxon>Fungi</taxon>
        <taxon>Fungi incertae sedis</taxon>
        <taxon>Mucoromycota</taxon>
        <taxon>Mortierellomycotina</taxon>
        <taxon>Mortierellomycetes</taxon>
        <taxon>Mortierellales</taxon>
        <taxon>Mortierellaceae</taxon>
        <taxon>Lunasporangiospora</taxon>
    </lineage>
</organism>
<dbReference type="GO" id="GO:0016301">
    <property type="term" value="F:kinase activity"/>
    <property type="evidence" value="ECO:0007669"/>
    <property type="project" value="UniProtKB-KW"/>
</dbReference>
<feature type="non-terminal residue" evidence="2">
    <location>
        <position position="100"/>
    </location>
</feature>
<evidence type="ECO:0000256" key="1">
    <source>
        <dbReference type="PROSITE-ProRule" id="PRU10141"/>
    </source>
</evidence>
<dbReference type="Gene3D" id="3.30.200.20">
    <property type="entry name" value="Phosphorylase Kinase, domain 1"/>
    <property type="match status" value="1"/>
</dbReference>